<protein>
    <submittedName>
        <fullName evidence="2">DUF541 domain-containing protein</fullName>
    </submittedName>
</protein>
<dbReference type="Proteomes" id="UP000315344">
    <property type="component" value="Unassembled WGS sequence"/>
</dbReference>
<dbReference type="PANTHER" id="PTHR34387">
    <property type="entry name" value="SLR1258 PROTEIN"/>
    <property type="match status" value="1"/>
</dbReference>
<evidence type="ECO:0000313" key="3">
    <source>
        <dbReference type="Proteomes" id="UP000315344"/>
    </source>
</evidence>
<dbReference type="Gene3D" id="3.30.110.170">
    <property type="entry name" value="Protein of unknown function (DUF541), domain 1"/>
    <property type="match status" value="1"/>
</dbReference>
<dbReference type="PANTHER" id="PTHR34387:SF1">
    <property type="entry name" value="PERIPLASMIC IMMUNOGENIC PROTEIN"/>
    <property type="match status" value="1"/>
</dbReference>
<evidence type="ECO:0000313" key="2">
    <source>
        <dbReference type="EMBL" id="TKW68511.1"/>
    </source>
</evidence>
<sequence>MGRTRAVVIEQIRISARYRRTNEQRGSDMTPFPKRSMIAALAGTASVALLAVPAAAAPGGPGAKGHCAKPGILSVSGHGEARVAPDQVMISLGVTTQADTAAQAMQDNATRQQAVLDTLQGAGVDEGDIQTSGLSLNPMMNYPSSGAAPSIEGYMAQNLLTVRVTEIARAGEVLDSIVGAGANEMQGIRFIRDDSQAAEDEALKLAVDDATHRAQVMAEAAGVELGPIMKIGEPKAEMVPPGPVMMRAMGAEADAKSIPVEGGEVAFTADVDVSFSLGGNACDMAKPDDNGSGPADAQPPAEAQPREPAPEGASQPDPAPAETAPAPVVPAPTGQDPAPADEAAPSDTQPAPAN</sequence>
<reference evidence="2 3" key="1">
    <citation type="journal article" date="2017" name="Nat. Commun.">
        <title>In situ click chemistry generation of cyclooxygenase-2 inhibitors.</title>
        <authorList>
            <person name="Bhardwaj A."/>
            <person name="Kaur J."/>
            <person name="Wuest M."/>
            <person name="Wuest F."/>
        </authorList>
    </citation>
    <scope>NUCLEOTIDE SEQUENCE [LARGE SCALE GENOMIC DNA]</scope>
    <source>
        <strain evidence="2">S2_012_000_R3_94</strain>
    </source>
</reference>
<dbReference type="EMBL" id="VAFL01000001">
    <property type="protein sequence ID" value="TKW68511.1"/>
    <property type="molecule type" value="Genomic_DNA"/>
</dbReference>
<dbReference type="AlphaFoldDB" id="A0A533ICK3"/>
<evidence type="ECO:0000256" key="1">
    <source>
        <dbReference type="SAM" id="MobiDB-lite"/>
    </source>
</evidence>
<comment type="caution">
    <text evidence="2">The sequence shown here is derived from an EMBL/GenBank/DDBJ whole genome shotgun (WGS) entry which is preliminary data.</text>
</comment>
<feature type="compositionally biased region" description="Low complexity" evidence="1">
    <location>
        <begin position="320"/>
        <end position="347"/>
    </location>
</feature>
<gene>
    <name evidence="2" type="ORF">DI616_00460</name>
</gene>
<feature type="region of interest" description="Disordered" evidence="1">
    <location>
        <begin position="282"/>
        <end position="354"/>
    </location>
</feature>
<organism evidence="2 3">
    <name type="scientific">Paracoccus denitrificans</name>
    <dbReference type="NCBI Taxonomy" id="266"/>
    <lineage>
        <taxon>Bacteria</taxon>
        <taxon>Pseudomonadati</taxon>
        <taxon>Pseudomonadota</taxon>
        <taxon>Alphaproteobacteria</taxon>
        <taxon>Rhodobacterales</taxon>
        <taxon>Paracoccaceae</taxon>
        <taxon>Paracoccus</taxon>
    </lineage>
</organism>
<dbReference type="Gene3D" id="3.30.70.2970">
    <property type="entry name" value="Protein of unknown function (DUF541), domain 2"/>
    <property type="match status" value="1"/>
</dbReference>
<accession>A0A533ICK3</accession>
<dbReference type="InterPro" id="IPR052022">
    <property type="entry name" value="26kDa_periplasmic_antigen"/>
</dbReference>
<dbReference type="GO" id="GO:0006974">
    <property type="term" value="P:DNA damage response"/>
    <property type="evidence" value="ECO:0007669"/>
    <property type="project" value="TreeGrafter"/>
</dbReference>
<name>A0A533ICK3_PARDE</name>
<dbReference type="InterPro" id="IPR007497">
    <property type="entry name" value="SIMPL/DUF541"/>
</dbReference>
<feature type="compositionally biased region" description="Low complexity" evidence="1">
    <location>
        <begin position="293"/>
        <end position="303"/>
    </location>
</feature>
<dbReference type="Pfam" id="PF04402">
    <property type="entry name" value="SIMPL"/>
    <property type="match status" value="1"/>
</dbReference>
<proteinExistence type="predicted"/>